<dbReference type="Proteomes" id="UP001372338">
    <property type="component" value="Unassembled WGS sequence"/>
</dbReference>
<comment type="caution">
    <text evidence="2">The sequence shown here is derived from an EMBL/GenBank/DDBJ whole genome shotgun (WGS) entry which is preliminary data.</text>
</comment>
<organism evidence="2 3">
    <name type="scientific">Crotalaria pallida</name>
    <name type="common">Smooth rattlebox</name>
    <name type="synonym">Crotalaria striata</name>
    <dbReference type="NCBI Taxonomy" id="3830"/>
    <lineage>
        <taxon>Eukaryota</taxon>
        <taxon>Viridiplantae</taxon>
        <taxon>Streptophyta</taxon>
        <taxon>Embryophyta</taxon>
        <taxon>Tracheophyta</taxon>
        <taxon>Spermatophyta</taxon>
        <taxon>Magnoliopsida</taxon>
        <taxon>eudicotyledons</taxon>
        <taxon>Gunneridae</taxon>
        <taxon>Pentapetalae</taxon>
        <taxon>rosids</taxon>
        <taxon>fabids</taxon>
        <taxon>Fabales</taxon>
        <taxon>Fabaceae</taxon>
        <taxon>Papilionoideae</taxon>
        <taxon>50 kb inversion clade</taxon>
        <taxon>genistoids sensu lato</taxon>
        <taxon>core genistoids</taxon>
        <taxon>Crotalarieae</taxon>
        <taxon>Crotalaria</taxon>
    </lineage>
</organism>
<feature type="compositionally biased region" description="Polar residues" evidence="1">
    <location>
        <begin position="13"/>
        <end position="28"/>
    </location>
</feature>
<sequence length="75" mass="8361">MKQLTKSYREKQNSLPSRSLRKQMTSAQPRKGGAGEGKRDDIKCVRFTASVEDEIAVVGDREGNDAELMAVHEPK</sequence>
<dbReference type="EMBL" id="JAYWIO010000004">
    <property type="protein sequence ID" value="KAK7267084.1"/>
    <property type="molecule type" value="Genomic_DNA"/>
</dbReference>
<proteinExistence type="predicted"/>
<feature type="region of interest" description="Disordered" evidence="1">
    <location>
        <begin position="1"/>
        <end position="40"/>
    </location>
</feature>
<evidence type="ECO:0000313" key="2">
    <source>
        <dbReference type="EMBL" id="KAK7267084.1"/>
    </source>
</evidence>
<protein>
    <submittedName>
        <fullName evidence="2">Uncharacterized protein</fullName>
    </submittedName>
</protein>
<reference evidence="2 3" key="1">
    <citation type="submission" date="2024-01" db="EMBL/GenBank/DDBJ databases">
        <title>The genomes of 5 underutilized Papilionoideae crops provide insights into root nodulation and disease resistanc.</title>
        <authorList>
            <person name="Yuan L."/>
        </authorList>
    </citation>
    <scope>NUCLEOTIDE SEQUENCE [LARGE SCALE GENOMIC DNA]</scope>
    <source>
        <strain evidence="2">ZHUSHIDOU_FW_LH</strain>
        <tissue evidence="2">Leaf</tissue>
    </source>
</reference>
<dbReference type="AlphaFoldDB" id="A0AAN9I6T2"/>
<accession>A0AAN9I6T2</accession>
<name>A0AAN9I6T2_CROPI</name>
<keyword evidence="3" id="KW-1185">Reference proteome</keyword>
<gene>
    <name evidence="2" type="ORF">RIF29_19748</name>
</gene>
<evidence type="ECO:0000256" key="1">
    <source>
        <dbReference type="SAM" id="MobiDB-lite"/>
    </source>
</evidence>
<evidence type="ECO:0000313" key="3">
    <source>
        <dbReference type="Proteomes" id="UP001372338"/>
    </source>
</evidence>